<comment type="caution">
    <text evidence="2">The sequence shown here is derived from an EMBL/GenBank/DDBJ whole genome shotgun (WGS) entry which is preliminary data.</text>
</comment>
<proteinExistence type="predicted"/>
<gene>
    <name evidence="2" type="ORF">GCM10022231_31460</name>
</gene>
<dbReference type="EMBL" id="BAAAZW010000010">
    <property type="protein sequence ID" value="GAA3968165.1"/>
    <property type="molecule type" value="Genomic_DNA"/>
</dbReference>
<dbReference type="Pfam" id="PF10745">
    <property type="entry name" value="DUF2530"/>
    <property type="match status" value="1"/>
</dbReference>
<evidence type="ECO:0000313" key="2">
    <source>
        <dbReference type="EMBL" id="GAA3968165.1"/>
    </source>
</evidence>
<organism evidence="2 3">
    <name type="scientific">Gordonia caeni</name>
    <dbReference type="NCBI Taxonomy" id="1007097"/>
    <lineage>
        <taxon>Bacteria</taxon>
        <taxon>Bacillati</taxon>
        <taxon>Actinomycetota</taxon>
        <taxon>Actinomycetes</taxon>
        <taxon>Mycobacteriales</taxon>
        <taxon>Gordoniaceae</taxon>
        <taxon>Gordonia</taxon>
    </lineage>
</organism>
<evidence type="ECO:0008006" key="4">
    <source>
        <dbReference type="Google" id="ProtNLM"/>
    </source>
</evidence>
<sequence length="82" mass="8298">MSEQTGVPELPARLRAPAPVIVAGMLAWLVATVVVGVTGIGPDRALAVCWVGLAVGVLGTVIVLVQQAAVRRGSKGAQEGLE</sequence>
<feature type="transmembrane region" description="Helical" evidence="1">
    <location>
        <begin position="45"/>
        <end position="65"/>
    </location>
</feature>
<reference evidence="3" key="1">
    <citation type="journal article" date="2019" name="Int. J. Syst. Evol. Microbiol.">
        <title>The Global Catalogue of Microorganisms (GCM) 10K type strain sequencing project: providing services to taxonomists for standard genome sequencing and annotation.</title>
        <authorList>
            <consortium name="The Broad Institute Genomics Platform"/>
            <consortium name="The Broad Institute Genome Sequencing Center for Infectious Disease"/>
            <person name="Wu L."/>
            <person name="Ma J."/>
        </authorList>
    </citation>
    <scope>NUCLEOTIDE SEQUENCE [LARGE SCALE GENOMIC DNA]</scope>
    <source>
        <strain evidence="3">JCM 16923</strain>
    </source>
</reference>
<dbReference type="RefSeq" id="WP_344785457.1">
    <property type="nucleotide sequence ID" value="NZ_BAAAZW010000010.1"/>
</dbReference>
<protein>
    <recommendedName>
        <fullName evidence="4">DUF2530 domain-containing protein</fullName>
    </recommendedName>
</protein>
<feature type="transmembrane region" description="Helical" evidence="1">
    <location>
        <begin position="20"/>
        <end position="39"/>
    </location>
</feature>
<evidence type="ECO:0000256" key="1">
    <source>
        <dbReference type="SAM" id="Phobius"/>
    </source>
</evidence>
<dbReference type="Proteomes" id="UP001418444">
    <property type="component" value="Unassembled WGS sequence"/>
</dbReference>
<keyword evidence="1" id="KW-0812">Transmembrane</keyword>
<keyword evidence="1" id="KW-1133">Transmembrane helix</keyword>
<evidence type="ECO:0000313" key="3">
    <source>
        <dbReference type="Proteomes" id="UP001418444"/>
    </source>
</evidence>
<keyword evidence="1" id="KW-0472">Membrane</keyword>
<accession>A0ABP7PN54</accession>
<keyword evidence="3" id="KW-1185">Reference proteome</keyword>
<dbReference type="InterPro" id="IPR019681">
    <property type="entry name" value="DUF2530"/>
</dbReference>
<name>A0ABP7PN54_9ACTN</name>